<evidence type="ECO:0000313" key="2">
    <source>
        <dbReference type="Proteomes" id="UP000078512"/>
    </source>
</evidence>
<reference evidence="1 2" key="1">
    <citation type="submission" date="2016-05" db="EMBL/GenBank/DDBJ databases">
        <title>Genome sequencing reveals origins of a unique bacterial endosymbiosis in the earliest lineages of terrestrial Fungi.</title>
        <authorList>
            <consortium name="DOE Joint Genome Institute"/>
            <person name="Uehling J."/>
            <person name="Gryganskyi A."/>
            <person name="Hameed K."/>
            <person name="Tschaplinski T."/>
            <person name="Misztal P."/>
            <person name="Wu S."/>
            <person name="Desiro A."/>
            <person name="Vande Pol N."/>
            <person name="Du Z.-Y."/>
            <person name="Zienkiewicz A."/>
            <person name="Zienkiewicz K."/>
            <person name="Morin E."/>
            <person name="Tisserant E."/>
            <person name="Splivallo R."/>
            <person name="Hainaut M."/>
            <person name="Henrissat B."/>
            <person name="Ohm R."/>
            <person name="Kuo A."/>
            <person name="Yan J."/>
            <person name="Lipzen A."/>
            <person name="Nolan M."/>
            <person name="Labutti K."/>
            <person name="Barry K."/>
            <person name="Goldstein A."/>
            <person name="Labbe J."/>
            <person name="Schadt C."/>
            <person name="Tuskan G."/>
            <person name="Grigoriev I."/>
            <person name="Martin F."/>
            <person name="Vilgalys R."/>
            <person name="Bonito G."/>
        </authorList>
    </citation>
    <scope>NUCLEOTIDE SEQUENCE [LARGE SCALE GENOMIC DNA]</scope>
    <source>
        <strain evidence="1 2">AG-77</strain>
    </source>
</reference>
<name>A0A197JJ23_9FUNG</name>
<evidence type="ECO:0000313" key="1">
    <source>
        <dbReference type="EMBL" id="OAQ25145.1"/>
    </source>
</evidence>
<dbReference type="InterPro" id="IPR037129">
    <property type="entry name" value="XPA_sf"/>
</dbReference>
<dbReference type="EMBL" id="KV442082">
    <property type="protein sequence ID" value="OAQ25145.1"/>
    <property type="molecule type" value="Genomic_DNA"/>
</dbReference>
<proteinExistence type="predicted"/>
<keyword evidence="2" id="KW-1185">Reference proteome</keyword>
<dbReference type="Proteomes" id="UP000078512">
    <property type="component" value="Unassembled WGS sequence"/>
</dbReference>
<accession>A0A197JJ23</accession>
<organism evidence="1 2">
    <name type="scientific">Linnemannia elongata AG-77</name>
    <dbReference type="NCBI Taxonomy" id="1314771"/>
    <lineage>
        <taxon>Eukaryota</taxon>
        <taxon>Fungi</taxon>
        <taxon>Fungi incertae sedis</taxon>
        <taxon>Mucoromycota</taxon>
        <taxon>Mortierellomycotina</taxon>
        <taxon>Mortierellomycetes</taxon>
        <taxon>Mortierellales</taxon>
        <taxon>Mortierellaceae</taxon>
        <taxon>Linnemannia</taxon>
    </lineage>
</organism>
<sequence>MKDDDERKITQCHHCQEHFPTEGMDQLLPVPWGYTEEGRFYEVFLCLDCRRRHFDTHKESYKTAYEAYQYPGFGSDITPWITESEAKVQYCLDDSHLEPLQNVVVKSVQAAGKFQPIKVFYEKLILDKARWVFGGEIGIANARVDLA</sequence>
<dbReference type="AlphaFoldDB" id="A0A197JJ23"/>
<protein>
    <submittedName>
        <fullName evidence="1">Uncharacterized protein</fullName>
    </submittedName>
</protein>
<gene>
    <name evidence="1" type="ORF">K457DRAFT_129245</name>
</gene>
<dbReference type="Gene3D" id="3.90.530.10">
    <property type="entry name" value="XPA C-terminal domain"/>
    <property type="match status" value="1"/>
</dbReference>
<dbReference type="OrthoDB" id="2377729at2759"/>